<dbReference type="Pfam" id="PF22994">
    <property type="entry name" value="RSC4_Ig_like"/>
    <property type="match status" value="1"/>
</dbReference>
<keyword evidence="12" id="KW-1185">Reference proteome</keyword>
<dbReference type="AlphaFoldDB" id="A0A6A5XJJ9"/>
<evidence type="ECO:0000313" key="11">
    <source>
        <dbReference type="EMBL" id="KAF2013455.1"/>
    </source>
</evidence>
<accession>A0A6A5XJJ9</accession>
<evidence type="ECO:0000256" key="6">
    <source>
        <dbReference type="ARBA" id="ARBA00023163"/>
    </source>
</evidence>
<evidence type="ECO:0000256" key="7">
    <source>
        <dbReference type="ARBA" id="ARBA00023242"/>
    </source>
</evidence>
<evidence type="ECO:0000256" key="1">
    <source>
        <dbReference type="ARBA" id="ARBA00004123"/>
    </source>
</evidence>
<feature type="compositionally biased region" description="Polar residues" evidence="9">
    <location>
        <begin position="514"/>
        <end position="523"/>
    </location>
</feature>
<feature type="compositionally biased region" description="Low complexity" evidence="9">
    <location>
        <begin position="731"/>
        <end position="742"/>
    </location>
</feature>
<feature type="region of interest" description="Disordered" evidence="9">
    <location>
        <begin position="351"/>
        <end position="478"/>
    </location>
</feature>
<dbReference type="SMART" id="SM00297">
    <property type="entry name" value="BROMO"/>
    <property type="match status" value="2"/>
</dbReference>
<dbReference type="GO" id="GO:0003682">
    <property type="term" value="F:chromatin binding"/>
    <property type="evidence" value="ECO:0007669"/>
    <property type="project" value="TreeGrafter"/>
</dbReference>
<dbReference type="FunFam" id="1.20.920.10:FF:000083">
    <property type="entry name" value="WGS project CABT00000000 data, contig 2.8"/>
    <property type="match status" value="1"/>
</dbReference>
<name>A0A6A5XJJ9_9PLEO</name>
<dbReference type="InterPro" id="IPR036427">
    <property type="entry name" value="Bromodomain-like_sf"/>
</dbReference>
<dbReference type="Gene3D" id="1.20.920.10">
    <property type="entry name" value="Bromodomain-like"/>
    <property type="match status" value="2"/>
</dbReference>
<evidence type="ECO:0000256" key="3">
    <source>
        <dbReference type="ARBA" id="ARBA00022853"/>
    </source>
</evidence>
<feature type="domain" description="Bromo" evidence="10">
    <location>
        <begin position="248"/>
        <end position="330"/>
    </location>
</feature>
<evidence type="ECO:0000259" key="10">
    <source>
        <dbReference type="PROSITE" id="PS50014"/>
    </source>
</evidence>
<dbReference type="SUPFAM" id="SSF47370">
    <property type="entry name" value="Bromodomain"/>
    <property type="match status" value="2"/>
</dbReference>
<proteinExistence type="predicted"/>
<dbReference type="Pfam" id="PF00439">
    <property type="entry name" value="Bromodomain"/>
    <property type="match status" value="2"/>
</dbReference>
<feature type="region of interest" description="Disordered" evidence="9">
    <location>
        <begin position="698"/>
        <end position="744"/>
    </location>
</feature>
<evidence type="ECO:0000256" key="4">
    <source>
        <dbReference type="ARBA" id="ARBA00023015"/>
    </source>
</evidence>
<gene>
    <name evidence="11" type="ORF">BU24DRAFT_434497</name>
</gene>
<feature type="domain" description="Bromo" evidence="10">
    <location>
        <begin position="61"/>
        <end position="131"/>
    </location>
</feature>
<keyword evidence="6" id="KW-0804">Transcription</keyword>
<dbReference type="RefSeq" id="XP_033381794.1">
    <property type="nucleotide sequence ID" value="XM_033530026.1"/>
</dbReference>
<dbReference type="InterPro" id="IPR037382">
    <property type="entry name" value="Rsc/polybromo"/>
</dbReference>
<dbReference type="CDD" id="cd04369">
    <property type="entry name" value="Bromodomain"/>
    <property type="match status" value="2"/>
</dbReference>
<keyword evidence="3" id="KW-0156">Chromatin regulator</keyword>
<feature type="region of interest" description="Disordered" evidence="9">
    <location>
        <begin position="156"/>
        <end position="228"/>
    </location>
</feature>
<dbReference type="PROSITE" id="PS50014">
    <property type="entry name" value="BROMODOMAIN_2"/>
    <property type="match status" value="2"/>
</dbReference>
<feature type="compositionally biased region" description="Polar residues" evidence="9">
    <location>
        <begin position="363"/>
        <end position="374"/>
    </location>
</feature>
<sequence>MESAAKRKAATAASPENEGRPSKRQKVPESPASPTTGETVESTTAAGLKFLESLRSAKDKTGRPIATHFLELPDKNEIPEYYEVIKLPFSIESMEEKLNAGGYSTLAELESDCKRLVNNAKVYNDKKSPLYEDAERLRKTASNWMVRNNPAYKKPGYTAMATPVPGEDPLPPGRPLPRVSLTPSKIHTPTPDTTERPRRAAAATQPTTPAPSKLKKSAPPVAQDEGTDFTGKTFQQAQEQLITDMIEYTDQDLQIFQPFVNLPSRALKDYYQAIKHPMCLSLVRKRVQGVVGRGPPTGTTSYKTWSALESDVALVWENAKEYNEDGSDIYNLALEFEGIFKMRLAKAKAKVEEPPQPTKLKLNMSTAPNPTPKQTMKLKLGSRQSPISDPNTPAARSSATPGVAVDSEALSRQSRHVQESVAGSRSSRPSSAGKNTPSATPNPISSTRGASASIPAPSNPVAKTVAASSPAPNGIKTDVQSPALNAIRPASTASDNQSQRLSVPAPNPQVAGATPSQNASRPASGSPHPNGVANQPGQPGAVQPPQPQVPVAPYVPPPVAPNYDNFRRTPLKSLDEALIPKITLSTPPSLPVAQPFRKTLTAHPKKITISYTLNLAPGNSYLHIVPSLPVALTGRPYRAFVSINGNRIMESSRLPQNLNGMPPNFDASAGKKKGEPLYEAKLMLGLNRIEIEVIAERERSRGKEKEKDGPASVVASKETQAIKDGGEESDAAANGADATPAGLKKEKELVDVEKCVIFANLRR</sequence>
<feature type="compositionally biased region" description="Pro residues" evidence="9">
    <location>
        <begin position="542"/>
        <end position="556"/>
    </location>
</feature>
<feature type="region of interest" description="Disordered" evidence="9">
    <location>
        <begin position="1"/>
        <end position="44"/>
    </location>
</feature>
<evidence type="ECO:0000256" key="8">
    <source>
        <dbReference type="PROSITE-ProRule" id="PRU00035"/>
    </source>
</evidence>
<keyword evidence="4" id="KW-0805">Transcription regulation</keyword>
<dbReference type="InterPro" id="IPR001487">
    <property type="entry name" value="Bromodomain"/>
</dbReference>
<dbReference type="GO" id="GO:0006338">
    <property type="term" value="P:chromatin remodeling"/>
    <property type="evidence" value="ECO:0007669"/>
    <property type="project" value="InterPro"/>
</dbReference>
<evidence type="ECO:0000256" key="9">
    <source>
        <dbReference type="SAM" id="MobiDB-lite"/>
    </source>
</evidence>
<dbReference type="GeneID" id="54287423"/>
<evidence type="ECO:0000256" key="2">
    <source>
        <dbReference type="ARBA" id="ARBA00022737"/>
    </source>
</evidence>
<dbReference type="GO" id="GO:0006368">
    <property type="term" value="P:transcription elongation by RNA polymerase II"/>
    <property type="evidence" value="ECO:0007669"/>
    <property type="project" value="TreeGrafter"/>
</dbReference>
<evidence type="ECO:0000256" key="5">
    <source>
        <dbReference type="ARBA" id="ARBA00023117"/>
    </source>
</evidence>
<feature type="compositionally biased region" description="Low complexity" evidence="9">
    <location>
        <begin position="200"/>
        <end position="220"/>
    </location>
</feature>
<dbReference type="InterPro" id="IPR054551">
    <property type="entry name" value="RSC4_Ig-like"/>
</dbReference>
<feature type="compositionally biased region" description="Low complexity" evidence="9">
    <location>
        <begin position="420"/>
        <end position="433"/>
    </location>
</feature>
<feature type="compositionally biased region" description="Polar residues" evidence="9">
    <location>
        <begin position="491"/>
        <end position="501"/>
    </location>
</feature>
<feature type="compositionally biased region" description="Basic and acidic residues" evidence="9">
    <location>
        <begin position="698"/>
        <end position="709"/>
    </location>
</feature>
<keyword evidence="2" id="KW-0677">Repeat</keyword>
<evidence type="ECO:0000313" key="12">
    <source>
        <dbReference type="Proteomes" id="UP000799778"/>
    </source>
</evidence>
<feature type="region of interest" description="Disordered" evidence="9">
    <location>
        <begin position="490"/>
        <end position="556"/>
    </location>
</feature>
<dbReference type="EMBL" id="ML978071">
    <property type="protein sequence ID" value="KAF2013455.1"/>
    <property type="molecule type" value="Genomic_DNA"/>
</dbReference>
<feature type="compositionally biased region" description="Polar residues" evidence="9">
    <location>
        <begin position="382"/>
        <end position="400"/>
    </location>
</feature>
<feature type="compositionally biased region" description="Polar residues" evidence="9">
    <location>
        <begin position="434"/>
        <end position="450"/>
    </location>
</feature>
<protein>
    <submittedName>
        <fullName evidence="11">Bromodomain-containing protein</fullName>
    </submittedName>
</protein>
<feature type="compositionally biased region" description="Pro residues" evidence="9">
    <location>
        <begin position="166"/>
        <end position="175"/>
    </location>
</feature>
<dbReference type="Proteomes" id="UP000799778">
    <property type="component" value="Unassembled WGS sequence"/>
</dbReference>
<keyword evidence="5 8" id="KW-0103">Bromodomain</keyword>
<dbReference type="PRINTS" id="PR00503">
    <property type="entry name" value="BROMODOMAIN"/>
</dbReference>
<organism evidence="11 12">
    <name type="scientific">Aaosphaeria arxii CBS 175.79</name>
    <dbReference type="NCBI Taxonomy" id="1450172"/>
    <lineage>
        <taxon>Eukaryota</taxon>
        <taxon>Fungi</taxon>
        <taxon>Dikarya</taxon>
        <taxon>Ascomycota</taxon>
        <taxon>Pezizomycotina</taxon>
        <taxon>Dothideomycetes</taxon>
        <taxon>Pleosporomycetidae</taxon>
        <taxon>Pleosporales</taxon>
        <taxon>Pleosporales incertae sedis</taxon>
        <taxon>Aaosphaeria</taxon>
    </lineage>
</organism>
<dbReference type="GO" id="GO:0016586">
    <property type="term" value="C:RSC-type complex"/>
    <property type="evidence" value="ECO:0007669"/>
    <property type="project" value="InterPro"/>
</dbReference>
<dbReference type="OrthoDB" id="6017at2759"/>
<comment type="subcellular location">
    <subcellularLocation>
        <location evidence="1">Nucleus</location>
    </subcellularLocation>
</comment>
<dbReference type="PANTHER" id="PTHR16062">
    <property type="entry name" value="SWI/SNF-RELATED"/>
    <property type="match status" value="1"/>
</dbReference>
<keyword evidence="7" id="KW-0539">Nucleus</keyword>
<dbReference type="PANTHER" id="PTHR16062:SF19">
    <property type="entry name" value="PROTEIN POLYBROMO-1"/>
    <property type="match status" value="1"/>
</dbReference>
<reference evidence="11" key="1">
    <citation type="journal article" date="2020" name="Stud. Mycol.">
        <title>101 Dothideomycetes genomes: a test case for predicting lifestyles and emergence of pathogens.</title>
        <authorList>
            <person name="Haridas S."/>
            <person name="Albert R."/>
            <person name="Binder M."/>
            <person name="Bloem J."/>
            <person name="Labutti K."/>
            <person name="Salamov A."/>
            <person name="Andreopoulos B."/>
            <person name="Baker S."/>
            <person name="Barry K."/>
            <person name="Bills G."/>
            <person name="Bluhm B."/>
            <person name="Cannon C."/>
            <person name="Castanera R."/>
            <person name="Culley D."/>
            <person name="Daum C."/>
            <person name="Ezra D."/>
            <person name="Gonzalez J."/>
            <person name="Henrissat B."/>
            <person name="Kuo A."/>
            <person name="Liang C."/>
            <person name="Lipzen A."/>
            <person name="Lutzoni F."/>
            <person name="Magnuson J."/>
            <person name="Mondo S."/>
            <person name="Nolan M."/>
            <person name="Ohm R."/>
            <person name="Pangilinan J."/>
            <person name="Park H.-J."/>
            <person name="Ramirez L."/>
            <person name="Alfaro M."/>
            <person name="Sun H."/>
            <person name="Tritt A."/>
            <person name="Yoshinaga Y."/>
            <person name="Zwiers L.-H."/>
            <person name="Turgeon B."/>
            <person name="Goodwin S."/>
            <person name="Spatafora J."/>
            <person name="Crous P."/>
            <person name="Grigoriev I."/>
        </authorList>
    </citation>
    <scope>NUCLEOTIDE SEQUENCE</scope>
    <source>
        <strain evidence="11">CBS 175.79</strain>
    </source>
</reference>
<feature type="compositionally biased region" description="Polar residues" evidence="9">
    <location>
        <begin position="32"/>
        <end position="44"/>
    </location>
</feature>